<organism evidence="2 3">
    <name type="scientific">Halorussus gelatinilyticus</name>
    <dbReference type="NCBI Taxonomy" id="2937524"/>
    <lineage>
        <taxon>Archaea</taxon>
        <taxon>Methanobacteriati</taxon>
        <taxon>Methanobacteriota</taxon>
        <taxon>Stenosarchaea group</taxon>
        <taxon>Halobacteria</taxon>
        <taxon>Halobacteriales</taxon>
        <taxon>Haladaptataceae</taxon>
        <taxon>Halorussus</taxon>
    </lineage>
</organism>
<feature type="transmembrane region" description="Helical" evidence="1">
    <location>
        <begin position="34"/>
        <end position="53"/>
    </location>
</feature>
<sequence>MAVPVVALIGTFLLAVLFYGVTAHIAARYVLGDVPILRAFVVGLVPALISFALQAYGPLVVILVSATADFFAIRGVYRLRLRTAGLVTLVHYTVSAIAGITVLNIVRLLSTAPT</sequence>
<dbReference type="GeneID" id="72189195"/>
<feature type="transmembrane region" description="Helical" evidence="1">
    <location>
        <begin position="89"/>
        <end position="109"/>
    </location>
</feature>
<keyword evidence="1" id="KW-0812">Transmembrane</keyword>
<name>A0A8U0IN77_9EURY</name>
<accession>A0A8U0IN77</accession>
<dbReference type="Pfam" id="PF24285">
    <property type="entry name" value="DUF7473"/>
    <property type="match status" value="1"/>
</dbReference>
<protein>
    <submittedName>
        <fullName evidence="2">Uncharacterized protein</fullName>
    </submittedName>
</protein>
<keyword evidence="1" id="KW-1133">Transmembrane helix</keyword>
<evidence type="ECO:0000256" key="1">
    <source>
        <dbReference type="SAM" id="Phobius"/>
    </source>
</evidence>
<evidence type="ECO:0000313" key="3">
    <source>
        <dbReference type="Proteomes" id="UP000830434"/>
    </source>
</evidence>
<keyword evidence="1" id="KW-0472">Membrane</keyword>
<dbReference type="AlphaFoldDB" id="A0A8U0IN77"/>
<dbReference type="EMBL" id="CP096658">
    <property type="protein sequence ID" value="UPW01469.1"/>
    <property type="molecule type" value="Genomic_DNA"/>
</dbReference>
<dbReference type="InterPro" id="IPR055896">
    <property type="entry name" value="DUF7473"/>
</dbReference>
<reference evidence="2" key="1">
    <citation type="submission" date="2022-04" db="EMBL/GenBank/DDBJ databases">
        <title>Diverse halophilic archaea isolated from saline environments.</title>
        <authorList>
            <person name="Cui H.-L."/>
        </authorList>
    </citation>
    <scope>NUCLEOTIDE SEQUENCE</scope>
    <source>
        <strain evidence="2">XZYJT40</strain>
    </source>
</reference>
<evidence type="ECO:0000313" key="2">
    <source>
        <dbReference type="EMBL" id="UPW01469.1"/>
    </source>
</evidence>
<proteinExistence type="predicted"/>
<feature type="transmembrane region" description="Helical" evidence="1">
    <location>
        <begin position="6"/>
        <end position="27"/>
    </location>
</feature>
<dbReference type="RefSeq" id="WP_248655871.1">
    <property type="nucleotide sequence ID" value="NZ_CP096658.1"/>
</dbReference>
<dbReference type="Proteomes" id="UP000830434">
    <property type="component" value="Chromosome"/>
</dbReference>
<gene>
    <name evidence="2" type="ORF">M0R88_05030</name>
</gene>
<dbReference type="KEGG" id="haxz:M0R88_05030"/>
<keyword evidence="3" id="KW-1185">Reference proteome</keyword>